<feature type="compositionally biased region" description="Polar residues" evidence="2">
    <location>
        <begin position="79"/>
        <end position="93"/>
    </location>
</feature>
<dbReference type="CDD" id="cd02883">
    <property type="entry name" value="NUDIX_Hydrolase"/>
    <property type="match status" value="1"/>
</dbReference>
<geneLocation type="plasmid" evidence="3 4">
    <name>pUW774mp</name>
</geneLocation>
<evidence type="ECO:0000256" key="2">
    <source>
        <dbReference type="SAM" id="MobiDB-lite"/>
    </source>
</evidence>
<dbReference type="PROSITE" id="PS00893">
    <property type="entry name" value="NUDIX_BOX"/>
    <property type="match status" value="1"/>
</dbReference>
<dbReference type="InterPro" id="IPR015797">
    <property type="entry name" value="NUDIX_hydrolase-like_dom_sf"/>
</dbReference>
<organism evidence="3 4">
    <name type="scientific">Ralstonia solanacearum</name>
    <name type="common">Pseudomonas solanacearum</name>
    <dbReference type="NCBI Taxonomy" id="305"/>
    <lineage>
        <taxon>Bacteria</taxon>
        <taxon>Pseudomonadati</taxon>
        <taxon>Pseudomonadota</taxon>
        <taxon>Betaproteobacteria</taxon>
        <taxon>Burkholderiales</taxon>
        <taxon>Burkholderiaceae</taxon>
        <taxon>Ralstonia</taxon>
        <taxon>Ralstonia solanacearum species complex</taxon>
    </lineage>
</organism>
<feature type="region of interest" description="Disordered" evidence="2">
    <location>
        <begin position="1"/>
        <end position="100"/>
    </location>
</feature>
<reference evidence="4" key="1">
    <citation type="submission" date="2020-04" db="EMBL/GenBank/DDBJ databases">
        <title>Ralstonia solanacearum UW576, UW763, UW773, and UW774.</title>
        <authorList>
            <person name="Steidl O."/>
            <person name="Truchon A."/>
            <person name="Allen C."/>
        </authorList>
    </citation>
    <scope>NUCLEOTIDE SEQUENCE [LARGE SCALE GENOMIC DNA]</scope>
    <source>
        <strain evidence="4">UW774</strain>
        <plasmid evidence="4">pUW774mp</plasmid>
    </source>
</reference>
<dbReference type="Gene3D" id="3.90.79.10">
    <property type="entry name" value="Nucleoside Triphosphate Pyrophosphohydrolase"/>
    <property type="match status" value="1"/>
</dbReference>
<accession>A0AA92K7F6</accession>
<protein>
    <submittedName>
        <fullName evidence="3">NUDIX domain-containing protein</fullName>
    </submittedName>
</protein>
<gene>
    <name evidence="3" type="ORF">HF909_25110</name>
</gene>
<proteinExistence type="predicted"/>
<name>A0AA92K7F6_RALSL</name>
<sequence length="476" mass="51337">MDAGRLPPSFVPPATLSADAAVGDHTVQPQNESPRSPRKRASDVTSNLPRPTRQPSAEPLESASPGQAPAGFRTVPLPASTSSTVTHTQTEAIQPTPARIDPPLLQQSMEAWLPADVYDNAHFTARSIREYTQEQLGLPSDADVVAHLFNALPEDQRTEPNRELLDKAMQHSVNASGAAMLMVHTDAGLQLVAANSQRHKIVIQTNGACEKGESIRQTVRREFKEELGNPDPNGILLGTLSETNLRAVNGLNYIGHTAAEIAAHIVKVEADPSELFLNVTSLFVNRAPVTLQALEAEVAHLNERLARAKPFYQEAVHYIYGDAKATFQQDAQVRSEAANVVKRFRETCPDNITENFAQCLHAIQADGTDDMGALKQALAAIIDLAENDSIKLLDEPTFAQAMRLATRMDSDEAAKTALKDDYFDMSFIGGALHLGGAEPEAFMAQLKAGETAPAIGRPVVAKDDAAQSEVAIRQAA</sequence>
<evidence type="ECO:0000313" key="4">
    <source>
        <dbReference type="Proteomes" id="UP000593970"/>
    </source>
</evidence>
<dbReference type="InterPro" id="IPR020084">
    <property type="entry name" value="NUDIX_hydrolase_CS"/>
</dbReference>
<comment type="cofactor">
    <cofactor evidence="1">
        <name>Mg(2+)</name>
        <dbReference type="ChEBI" id="CHEBI:18420"/>
    </cofactor>
</comment>
<evidence type="ECO:0000256" key="1">
    <source>
        <dbReference type="ARBA" id="ARBA00001946"/>
    </source>
</evidence>
<dbReference type="SUPFAM" id="SSF55811">
    <property type="entry name" value="Nudix"/>
    <property type="match status" value="1"/>
</dbReference>
<dbReference type="AlphaFoldDB" id="A0AA92K7F6"/>
<dbReference type="Proteomes" id="UP000593970">
    <property type="component" value="Plasmid pUW774mp"/>
</dbReference>
<keyword evidence="3" id="KW-0614">Plasmid</keyword>
<evidence type="ECO:0000313" key="3">
    <source>
        <dbReference type="EMBL" id="QOK99573.1"/>
    </source>
</evidence>
<dbReference type="GO" id="GO:0016787">
    <property type="term" value="F:hydrolase activity"/>
    <property type="evidence" value="ECO:0007669"/>
    <property type="project" value="UniProtKB-KW"/>
</dbReference>
<feature type="compositionally biased region" description="Polar residues" evidence="2">
    <location>
        <begin position="43"/>
        <end position="55"/>
    </location>
</feature>
<dbReference type="EMBL" id="CP051170">
    <property type="protein sequence ID" value="QOK99573.1"/>
    <property type="molecule type" value="Genomic_DNA"/>
</dbReference>